<dbReference type="Proteomes" id="UP000288789">
    <property type="component" value="Unassembled WGS sequence"/>
</dbReference>
<sequence>MSCVKKILAVLDGDRQQQKALNRALHLARISGAHVTFMLSIYDFSYEMTTMLAADERNSMRDSLITDRKVWVKDILEDYNTRDIDYDVNILWHNRPFEAIIETAMQGNYDIIVKATHEHEGLAALLFTPTDWHLLRKAPCKVLLVKEHEWPEHGKILAAIHTTGEHEHHRSLNRIVTEAALQFAQCLHSDVHLVNAFPGAPITIAAEIPEFDTTNYRETIQENHKVALAEHAMPFHISPQNQHVREGLPEQVIPELAEELDAELVVLGTIGRTGFSAALLGNTAEHVIESINCDLLAVKPEGFVSPIKL</sequence>
<dbReference type="Gene3D" id="3.40.50.12370">
    <property type="match status" value="1"/>
</dbReference>
<dbReference type="GO" id="GO:0005737">
    <property type="term" value="C:cytoplasm"/>
    <property type="evidence" value="ECO:0007669"/>
    <property type="project" value="UniProtKB-SubCell"/>
</dbReference>
<evidence type="ECO:0000256" key="1">
    <source>
        <dbReference type="ARBA" id="ARBA00004496"/>
    </source>
</evidence>
<comment type="function">
    <text evidence="4">Required for resistance to DNA-damaging agents.</text>
</comment>
<evidence type="ECO:0000256" key="4">
    <source>
        <dbReference type="ARBA" id="ARBA00037131"/>
    </source>
</evidence>
<keyword evidence="3" id="KW-0963">Cytoplasm</keyword>
<evidence type="ECO:0000313" key="6">
    <source>
        <dbReference type="EMBL" id="RWU12190.1"/>
    </source>
</evidence>
<dbReference type="InterPro" id="IPR006015">
    <property type="entry name" value="Universal_stress_UspA"/>
</dbReference>
<dbReference type="SUPFAM" id="SSF52402">
    <property type="entry name" value="Adenine nucleotide alpha hydrolases-like"/>
    <property type="match status" value="2"/>
</dbReference>
<evidence type="ECO:0000256" key="2">
    <source>
        <dbReference type="ARBA" id="ARBA00008791"/>
    </source>
</evidence>
<feature type="domain" description="UspA" evidence="5">
    <location>
        <begin position="177"/>
        <end position="299"/>
    </location>
</feature>
<comment type="similarity">
    <text evidence="2">Belongs to the universal stress protein A family.</text>
</comment>
<gene>
    <name evidence="6" type="primary">uspE</name>
    <name evidence="6" type="ORF">EGC76_03110</name>
</gene>
<dbReference type="AlphaFoldDB" id="A0A443Z5W8"/>
<accession>A0A443Z5W8</accession>
<dbReference type="RefSeq" id="WP_128351556.1">
    <property type="nucleotide sequence ID" value="NZ_RSFE01000002.1"/>
</dbReference>
<evidence type="ECO:0000259" key="5">
    <source>
        <dbReference type="Pfam" id="PF00582"/>
    </source>
</evidence>
<comment type="caution">
    <text evidence="6">The sequence shown here is derived from an EMBL/GenBank/DDBJ whole genome shotgun (WGS) entry which is preliminary data.</text>
</comment>
<reference evidence="6 7" key="1">
    <citation type="submission" date="2018-12" db="EMBL/GenBank/DDBJ databases">
        <authorList>
            <person name="Li A."/>
            <person name="Zhang M."/>
            <person name="Zhu H."/>
        </authorList>
    </citation>
    <scope>NUCLEOTIDE SEQUENCE [LARGE SCALE GENOMIC DNA]</scope>
    <source>
        <strain evidence="6 7">R04H25</strain>
    </source>
</reference>
<feature type="domain" description="UspA" evidence="5">
    <location>
        <begin position="5"/>
        <end position="146"/>
    </location>
</feature>
<dbReference type="Pfam" id="PF00582">
    <property type="entry name" value="Usp"/>
    <property type="match status" value="2"/>
</dbReference>
<evidence type="ECO:0000313" key="7">
    <source>
        <dbReference type="Proteomes" id="UP000288789"/>
    </source>
</evidence>
<keyword evidence="7" id="KW-1185">Reference proteome</keyword>
<dbReference type="PANTHER" id="PTHR47892">
    <property type="entry name" value="UNIVERSAL STRESS PROTEIN E"/>
    <property type="match status" value="1"/>
</dbReference>
<comment type="subcellular location">
    <subcellularLocation>
        <location evidence="1">Cytoplasm</location>
    </subcellularLocation>
</comment>
<name>A0A443Z5W8_9GAMM</name>
<dbReference type="EMBL" id="RSFE01000002">
    <property type="protein sequence ID" value="RWU12190.1"/>
    <property type="molecule type" value="Genomic_DNA"/>
</dbReference>
<dbReference type="OrthoDB" id="239260at2"/>
<evidence type="ECO:0000256" key="3">
    <source>
        <dbReference type="ARBA" id="ARBA00022490"/>
    </source>
</evidence>
<dbReference type="InterPro" id="IPR006016">
    <property type="entry name" value="UspA"/>
</dbReference>
<dbReference type="PRINTS" id="PR01438">
    <property type="entry name" value="UNVRSLSTRESS"/>
</dbReference>
<protein>
    <submittedName>
        <fullName evidence="6">Universal stress protein UspE</fullName>
    </submittedName>
</protein>
<organism evidence="6 7">
    <name type="scientific">Pseudidiomarina gelatinasegens</name>
    <dbReference type="NCBI Taxonomy" id="2487740"/>
    <lineage>
        <taxon>Bacteria</taxon>
        <taxon>Pseudomonadati</taxon>
        <taxon>Pseudomonadota</taxon>
        <taxon>Gammaproteobacteria</taxon>
        <taxon>Alteromonadales</taxon>
        <taxon>Idiomarinaceae</taxon>
        <taxon>Pseudidiomarina</taxon>
    </lineage>
</organism>
<dbReference type="NCBIfam" id="NF008380">
    <property type="entry name" value="PRK11175.1"/>
    <property type="match status" value="1"/>
</dbReference>
<dbReference type="PANTHER" id="PTHR47892:SF1">
    <property type="entry name" value="UNIVERSAL STRESS PROTEIN E"/>
    <property type="match status" value="1"/>
</dbReference>
<proteinExistence type="inferred from homology"/>